<dbReference type="InterPro" id="IPR023214">
    <property type="entry name" value="HAD_sf"/>
</dbReference>
<dbReference type="EC" id="2.4.1.14" evidence="2"/>
<dbReference type="InterPro" id="IPR006380">
    <property type="entry name" value="SPP-like_dom"/>
</dbReference>
<dbReference type="InterPro" id="IPR001296">
    <property type="entry name" value="Glyco_trans_1"/>
</dbReference>
<proteinExistence type="inferred from homology"/>
<dbReference type="SFLD" id="SFLDG01140">
    <property type="entry name" value="C2.B:_Phosphomannomutase_and_P"/>
    <property type="match status" value="1"/>
</dbReference>
<protein>
    <recommendedName>
        <fullName evidence="2">sucrose-phosphate synthase</fullName>
        <ecNumber evidence="2">2.4.1.14</ecNumber>
    </recommendedName>
</protein>
<evidence type="ECO:0000256" key="1">
    <source>
        <dbReference type="ARBA" id="ARBA00006530"/>
    </source>
</evidence>
<evidence type="ECO:0000259" key="7">
    <source>
        <dbReference type="Pfam" id="PF05116"/>
    </source>
</evidence>
<evidence type="ECO:0000259" key="8">
    <source>
        <dbReference type="Pfam" id="PF13579"/>
    </source>
</evidence>
<dbReference type="SFLD" id="SFLDS00003">
    <property type="entry name" value="Haloacid_Dehalogenase"/>
    <property type="match status" value="1"/>
</dbReference>
<dbReference type="Gene3D" id="3.40.50.2000">
    <property type="entry name" value="Glycogen Phosphorylase B"/>
    <property type="match status" value="2"/>
</dbReference>
<dbReference type="PANTHER" id="PTHR46039">
    <property type="entry name" value="SUCROSE-PHOSPHATE SYNTHASE 3-RELATED"/>
    <property type="match status" value="1"/>
</dbReference>
<dbReference type="InterPro" id="IPR036412">
    <property type="entry name" value="HAD-like_sf"/>
</dbReference>
<dbReference type="Proteomes" id="UP001427805">
    <property type="component" value="Unassembled WGS sequence"/>
</dbReference>
<accession>A0ABV0B9Z6</accession>
<dbReference type="Gene3D" id="3.40.50.1000">
    <property type="entry name" value="HAD superfamily/HAD-like"/>
    <property type="match status" value="1"/>
</dbReference>
<dbReference type="EMBL" id="JBDIZK010000008">
    <property type="protein sequence ID" value="MEN3748388.1"/>
    <property type="molecule type" value="Genomic_DNA"/>
</dbReference>
<keyword evidence="10" id="KW-1185">Reference proteome</keyword>
<dbReference type="Gene3D" id="3.90.1070.10">
    <property type="match status" value="1"/>
</dbReference>
<evidence type="ECO:0000313" key="9">
    <source>
        <dbReference type="EMBL" id="MEN3748388.1"/>
    </source>
</evidence>
<keyword evidence="3" id="KW-0328">Glycosyltransferase</keyword>
<comment type="similarity">
    <text evidence="1">Belongs to the glycosyltransferase 1 family.</text>
</comment>
<dbReference type="NCBIfam" id="TIGR01484">
    <property type="entry name" value="HAD-SF-IIB"/>
    <property type="match status" value="1"/>
</dbReference>
<dbReference type="RefSeq" id="WP_346247408.1">
    <property type="nucleotide sequence ID" value="NZ_JBDIZK010000008.1"/>
</dbReference>
<dbReference type="GO" id="GO:0016787">
    <property type="term" value="F:hydrolase activity"/>
    <property type="evidence" value="ECO:0007669"/>
    <property type="project" value="UniProtKB-KW"/>
</dbReference>
<evidence type="ECO:0000313" key="10">
    <source>
        <dbReference type="Proteomes" id="UP001427805"/>
    </source>
</evidence>
<keyword evidence="9" id="KW-0378">Hydrolase</keyword>
<evidence type="ECO:0000256" key="2">
    <source>
        <dbReference type="ARBA" id="ARBA00012536"/>
    </source>
</evidence>
<dbReference type="InterPro" id="IPR028098">
    <property type="entry name" value="Glyco_trans_4-like_N"/>
</dbReference>
<comment type="catalytic activity">
    <reaction evidence="5">
        <text>beta-D-fructose 6-phosphate + UDP-alpha-D-glucose = sucrose 6(F)-phosphate + UDP + H(+)</text>
        <dbReference type="Rhea" id="RHEA:22172"/>
        <dbReference type="ChEBI" id="CHEBI:15378"/>
        <dbReference type="ChEBI" id="CHEBI:57634"/>
        <dbReference type="ChEBI" id="CHEBI:57723"/>
        <dbReference type="ChEBI" id="CHEBI:58223"/>
        <dbReference type="ChEBI" id="CHEBI:58885"/>
        <dbReference type="EC" id="2.4.1.14"/>
    </reaction>
</comment>
<evidence type="ECO:0000259" key="6">
    <source>
        <dbReference type="Pfam" id="PF00534"/>
    </source>
</evidence>
<organism evidence="9 10">
    <name type="scientific">Sphingomonas rustica</name>
    <dbReference type="NCBI Taxonomy" id="3103142"/>
    <lineage>
        <taxon>Bacteria</taxon>
        <taxon>Pseudomonadati</taxon>
        <taxon>Pseudomonadota</taxon>
        <taxon>Alphaproteobacteria</taxon>
        <taxon>Sphingomonadales</taxon>
        <taxon>Sphingomonadaceae</taxon>
        <taxon>Sphingomonas</taxon>
    </lineage>
</organism>
<name>A0ABV0B9Z6_9SPHN</name>
<gene>
    <name evidence="9" type="ORF">TPR58_14530</name>
</gene>
<dbReference type="InterPro" id="IPR044161">
    <property type="entry name" value="SPS"/>
</dbReference>
<dbReference type="PANTHER" id="PTHR46039:SF5">
    <property type="entry name" value="SUCROSE-PHOSPHATE SYNTHASE 3-RELATED"/>
    <property type="match status" value="1"/>
</dbReference>
<feature type="domain" description="Sucrose phosphatase-like" evidence="7">
    <location>
        <begin position="438"/>
        <end position="670"/>
    </location>
</feature>
<dbReference type="SUPFAM" id="SSF53756">
    <property type="entry name" value="UDP-Glycosyltransferase/glycogen phosphorylase"/>
    <property type="match status" value="1"/>
</dbReference>
<dbReference type="SUPFAM" id="SSF56784">
    <property type="entry name" value="HAD-like"/>
    <property type="match status" value="1"/>
</dbReference>
<dbReference type="Pfam" id="PF05116">
    <property type="entry name" value="S6PP"/>
    <property type="match status" value="1"/>
</dbReference>
<keyword evidence="4" id="KW-0808">Transferase</keyword>
<dbReference type="Pfam" id="PF00534">
    <property type="entry name" value="Glycos_transf_1"/>
    <property type="match status" value="1"/>
</dbReference>
<dbReference type="SFLD" id="SFLDG01141">
    <property type="entry name" value="C2.B.1:_Sucrose_Phosphatase_Li"/>
    <property type="match status" value="1"/>
</dbReference>
<dbReference type="InterPro" id="IPR006379">
    <property type="entry name" value="HAD-SF_hydro_IIB"/>
</dbReference>
<evidence type="ECO:0000256" key="5">
    <source>
        <dbReference type="ARBA" id="ARBA00047471"/>
    </source>
</evidence>
<evidence type="ECO:0000256" key="3">
    <source>
        <dbReference type="ARBA" id="ARBA00022676"/>
    </source>
</evidence>
<feature type="domain" description="Glycosyl transferase family 1" evidence="6">
    <location>
        <begin position="232"/>
        <end position="396"/>
    </location>
</feature>
<dbReference type="Pfam" id="PF13579">
    <property type="entry name" value="Glyco_trans_4_4"/>
    <property type="match status" value="1"/>
</dbReference>
<feature type="domain" description="Glycosyltransferase subfamily 4-like N-terminal" evidence="8">
    <location>
        <begin position="26"/>
        <end position="208"/>
    </location>
</feature>
<comment type="caution">
    <text evidence="9">The sequence shown here is derived from an EMBL/GenBank/DDBJ whole genome shotgun (WGS) entry which is preliminary data.</text>
</comment>
<evidence type="ECO:0000256" key="4">
    <source>
        <dbReference type="ARBA" id="ARBA00022679"/>
    </source>
</evidence>
<reference evidence="9 10" key="1">
    <citation type="submission" date="2024-05" db="EMBL/GenBank/DDBJ databases">
        <title>Sphingomonas sp. HF-S3 16S ribosomal RNA gene Genome sequencing and assembly.</title>
        <authorList>
            <person name="Lee H."/>
        </authorList>
    </citation>
    <scope>NUCLEOTIDE SEQUENCE [LARGE SCALE GENOMIC DNA]</scope>
    <source>
        <strain evidence="9 10">HF-S3</strain>
    </source>
</reference>
<sequence length="676" mass="72485">MFVISIVLGGCLRGPPVEFGINEDTGGHITYALGAAQALSECRDVTRVEIVTRLIDEPHLGPAYAAPLETLSPKLAIRRLDTGNRSYLSKEANAVDRPAFANALIAHIERLDRRPDVIHAHFADAADVAEQVRQLFGIPFVYTAHSLGIDKLVCSDGQPSHLAARIAEEDRAIAAAGAIIASSRDEAERQLMLYPSACPTRIHCVPPGAGLPGAAIASADRARHLVAPFLREMERPVILAIARPVERKNLVGLIDLFAQHADLRSRANLVIVAGLRHAPDSGEPEQQRVIGSLLASIDRHDLYGSVALPKRHSQDDIAALYALARQSRGVFVNPALNEPYGLTLTEAALHGLPVIATCHGGPADTVARLKHGQVADPRDPARFAAAIRALLDDPVEWDRASAAGIANARDLDWHGYARRFVEIVTNLTRVAPVIEAPSRLLLCDIDNTLTGCVAGARGMATFLVSEPGLAFGIATGRSLQEADRLLRDWQLPLPEVLITSVGSEIYWRRGGRLVPDGDYASHIDAGWDGDEIGRRVAGIPGVEPQPPVEQRRHKRSYFASDPEAIAAVADAVASLPVRVIHSHERLLDIVPERAGKGNAMAWVAEAMGIGLEHVYAAGDSGNDLDMLATCRNGILVANFSSELAPLVGRPTIYVASQSHAAGIVEGMRAFAQRLAA</sequence>